<organism evidence="2 3">
    <name type="scientific">Caldovatus sediminis</name>
    <dbReference type="NCBI Taxonomy" id="2041189"/>
    <lineage>
        <taxon>Bacteria</taxon>
        <taxon>Pseudomonadati</taxon>
        <taxon>Pseudomonadota</taxon>
        <taxon>Alphaproteobacteria</taxon>
        <taxon>Acetobacterales</taxon>
        <taxon>Roseomonadaceae</taxon>
        <taxon>Caldovatus</taxon>
    </lineage>
</organism>
<evidence type="ECO:0000256" key="1">
    <source>
        <dbReference type="SAM" id="MobiDB-lite"/>
    </source>
</evidence>
<keyword evidence="3" id="KW-1185">Reference proteome</keyword>
<dbReference type="Proteomes" id="UP000597507">
    <property type="component" value="Unassembled WGS sequence"/>
</dbReference>
<evidence type="ECO:0000313" key="2">
    <source>
        <dbReference type="EMBL" id="GGG23888.1"/>
    </source>
</evidence>
<evidence type="ECO:0000313" key="3">
    <source>
        <dbReference type="Proteomes" id="UP000597507"/>
    </source>
</evidence>
<gene>
    <name evidence="2" type="ORF">GCM10010964_10070</name>
</gene>
<comment type="caution">
    <text evidence="2">The sequence shown here is derived from an EMBL/GenBank/DDBJ whole genome shotgun (WGS) entry which is preliminary data.</text>
</comment>
<name>A0A8J3EB96_9PROT</name>
<dbReference type="EMBL" id="BMKS01000002">
    <property type="protein sequence ID" value="GGG23888.1"/>
    <property type="molecule type" value="Genomic_DNA"/>
</dbReference>
<reference evidence="2 3" key="1">
    <citation type="journal article" date="2014" name="Int. J. Syst. Evol. Microbiol.">
        <title>Complete genome sequence of Corynebacterium casei LMG S-19264T (=DSM 44701T), isolated from a smear-ripened cheese.</title>
        <authorList>
            <consortium name="US DOE Joint Genome Institute (JGI-PGF)"/>
            <person name="Walter F."/>
            <person name="Albersmeier A."/>
            <person name="Kalinowski J."/>
            <person name="Ruckert C."/>
        </authorList>
    </citation>
    <scope>NUCLEOTIDE SEQUENCE [LARGE SCALE GENOMIC DNA]</scope>
    <source>
        <strain evidence="2 3">CGMCC 1.16330</strain>
    </source>
</reference>
<sequence>MPSATLAEIMSNTPGATMKRRSARARRRAGSAMACLREAGRLRAGPDQSIVAPEIRMIGVQRSISDAMNSRVRSGV</sequence>
<dbReference type="AlphaFoldDB" id="A0A8J3EB96"/>
<protein>
    <submittedName>
        <fullName evidence="2">Uncharacterized protein</fullName>
    </submittedName>
</protein>
<proteinExistence type="predicted"/>
<accession>A0A8J3EB96</accession>
<feature type="region of interest" description="Disordered" evidence="1">
    <location>
        <begin position="1"/>
        <end position="22"/>
    </location>
</feature>